<sequence>MNQSWRLREHFLAMKLPHNFRPRCGALTQREKLIRHIEPLEIRDIDLLPVDLNFPVSALNTWVSRS</sequence>
<name>A0A0D0ABL4_9AGAM</name>
<dbReference type="AlphaFoldDB" id="A0A0D0ABL4"/>
<reference evidence="2" key="2">
    <citation type="submission" date="2015-01" db="EMBL/GenBank/DDBJ databases">
        <title>Evolutionary Origins and Diversification of the Mycorrhizal Mutualists.</title>
        <authorList>
            <consortium name="DOE Joint Genome Institute"/>
            <consortium name="Mycorrhizal Genomics Consortium"/>
            <person name="Kohler A."/>
            <person name="Kuo A."/>
            <person name="Nagy L.G."/>
            <person name="Floudas D."/>
            <person name="Copeland A."/>
            <person name="Barry K.W."/>
            <person name="Cichocki N."/>
            <person name="Veneault-Fourrey C."/>
            <person name="LaButti K."/>
            <person name="Lindquist E.A."/>
            <person name="Lipzen A."/>
            <person name="Lundell T."/>
            <person name="Morin E."/>
            <person name="Murat C."/>
            <person name="Riley R."/>
            <person name="Ohm R."/>
            <person name="Sun H."/>
            <person name="Tunlid A."/>
            <person name="Henrissat B."/>
            <person name="Grigoriev I.V."/>
            <person name="Hibbett D.S."/>
            <person name="Martin F."/>
        </authorList>
    </citation>
    <scope>NUCLEOTIDE SEQUENCE [LARGE SCALE GENOMIC DNA]</scope>
    <source>
        <strain evidence="2">UH-Slu-Lm8-n1</strain>
    </source>
</reference>
<dbReference type="EMBL" id="KN835623">
    <property type="protein sequence ID" value="KIK35444.1"/>
    <property type="molecule type" value="Genomic_DNA"/>
</dbReference>
<gene>
    <name evidence="1" type="ORF">CY34DRAFT_812131</name>
</gene>
<evidence type="ECO:0000313" key="1">
    <source>
        <dbReference type="EMBL" id="KIK35444.1"/>
    </source>
</evidence>
<organism evidence="1 2">
    <name type="scientific">Suillus luteus UH-Slu-Lm8-n1</name>
    <dbReference type="NCBI Taxonomy" id="930992"/>
    <lineage>
        <taxon>Eukaryota</taxon>
        <taxon>Fungi</taxon>
        <taxon>Dikarya</taxon>
        <taxon>Basidiomycota</taxon>
        <taxon>Agaricomycotina</taxon>
        <taxon>Agaricomycetes</taxon>
        <taxon>Agaricomycetidae</taxon>
        <taxon>Boletales</taxon>
        <taxon>Suillineae</taxon>
        <taxon>Suillaceae</taxon>
        <taxon>Suillus</taxon>
    </lineage>
</organism>
<evidence type="ECO:0000313" key="2">
    <source>
        <dbReference type="Proteomes" id="UP000054485"/>
    </source>
</evidence>
<keyword evidence="2" id="KW-1185">Reference proteome</keyword>
<dbReference type="HOGENOM" id="CLU_2832895_0_0_1"/>
<dbReference type="Proteomes" id="UP000054485">
    <property type="component" value="Unassembled WGS sequence"/>
</dbReference>
<protein>
    <submittedName>
        <fullName evidence="1">Uncharacterized protein</fullName>
    </submittedName>
</protein>
<dbReference type="InParanoid" id="A0A0D0ABL4"/>
<accession>A0A0D0ABL4</accession>
<proteinExistence type="predicted"/>
<reference evidence="1 2" key="1">
    <citation type="submission" date="2014-04" db="EMBL/GenBank/DDBJ databases">
        <authorList>
            <consortium name="DOE Joint Genome Institute"/>
            <person name="Kuo A."/>
            <person name="Ruytinx J."/>
            <person name="Rineau F."/>
            <person name="Colpaert J."/>
            <person name="Kohler A."/>
            <person name="Nagy L.G."/>
            <person name="Floudas D."/>
            <person name="Copeland A."/>
            <person name="Barry K.W."/>
            <person name="Cichocki N."/>
            <person name="Veneault-Fourrey C."/>
            <person name="LaButti K."/>
            <person name="Lindquist E.A."/>
            <person name="Lipzen A."/>
            <person name="Lundell T."/>
            <person name="Morin E."/>
            <person name="Murat C."/>
            <person name="Sun H."/>
            <person name="Tunlid A."/>
            <person name="Henrissat B."/>
            <person name="Grigoriev I.V."/>
            <person name="Hibbett D.S."/>
            <person name="Martin F."/>
            <person name="Nordberg H.P."/>
            <person name="Cantor M.N."/>
            <person name="Hua S.X."/>
        </authorList>
    </citation>
    <scope>NUCLEOTIDE SEQUENCE [LARGE SCALE GENOMIC DNA]</scope>
    <source>
        <strain evidence="1 2">UH-Slu-Lm8-n1</strain>
    </source>
</reference>